<dbReference type="InterPro" id="IPR050680">
    <property type="entry name" value="YpeA/RimI_acetyltransf"/>
</dbReference>
<evidence type="ECO:0000313" key="4">
    <source>
        <dbReference type="EMBL" id="GGE96327.1"/>
    </source>
</evidence>
<dbReference type="Proteomes" id="UP000632273">
    <property type="component" value="Unassembled WGS sequence"/>
</dbReference>
<dbReference type="PROSITE" id="PS51186">
    <property type="entry name" value="GNAT"/>
    <property type="match status" value="1"/>
</dbReference>
<gene>
    <name evidence="4" type="ORF">GCM10011383_03820</name>
</gene>
<dbReference type="SUPFAM" id="SSF55729">
    <property type="entry name" value="Acyl-CoA N-acyltransferases (Nat)"/>
    <property type="match status" value="1"/>
</dbReference>
<comment type="caution">
    <text evidence="4">The sequence shown here is derived from an EMBL/GenBank/DDBJ whole genome shotgun (WGS) entry which is preliminary data.</text>
</comment>
<proteinExistence type="predicted"/>
<dbReference type="Pfam" id="PF13508">
    <property type="entry name" value="Acetyltransf_7"/>
    <property type="match status" value="1"/>
</dbReference>
<reference evidence="5" key="1">
    <citation type="journal article" date="2019" name="Int. J. Syst. Evol. Microbiol.">
        <title>The Global Catalogue of Microorganisms (GCM) 10K type strain sequencing project: providing services to taxonomists for standard genome sequencing and annotation.</title>
        <authorList>
            <consortium name="The Broad Institute Genomics Platform"/>
            <consortium name="The Broad Institute Genome Sequencing Center for Infectious Disease"/>
            <person name="Wu L."/>
            <person name="Ma J."/>
        </authorList>
    </citation>
    <scope>NUCLEOTIDE SEQUENCE [LARGE SCALE GENOMIC DNA]</scope>
    <source>
        <strain evidence="5">CGMCC 1.15197</strain>
    </source>
</reference>
<sequence>MHIMSRAATVQHLAWDSKFLSFQVGRLSADLLSVRQFQQQLKLAQATGYRLLYWSVSPHDSESIASAQAVGAFLADHKIRLVQSVAAGATHLPDRIYPATAATDHLQALAIQASEYSRFRVDPGFEADVADRLYAEWLRQAFTQDLTHEVLVYQAHDDLPATGVLILRNTEERTEIAIIAVDKGCRGRGLGSLLIEAARCRARARNQASLQVVTQAGNPARRLYEREGFRLEHEEYLYHLWL</sequence>
<organism evidence="4 5">
    <name type="scientific">Hymenobacter cavernae</name>
    <dbReference type="NCBI Taxonomy" id="2044852"/>
    <lineage>
        <taxon>Bacteria</taxon>
        <taxon>Pseudomonadati</taxon>
        <taxon>Bacteroidota</taxon>
        <taxon>Cytophagia</taxon>
        <taxon>Cytophagales</taxon>
        <taxon>Hymenobacteraceae</taxon>
        <taxon>Hymenobacter</taxon>
    </lineage>
</organism>
<evidence type="ECO:0000259" key="3">
    <source>
        <dbReference type="PROSITE" id="PS51186"/>
    </source>
</evidence>
<keyword evidence="5" id="KW-1185">Reference proteome</keyword>
<dbReference type="InterPro" id="IPR016181">
    <property type="entry name" value="Acyl_CoA_acyltransferase"/>
</dbReference>
<name>A0ABQ1TIP4_9BACT</name>
<dbReference type="PANTHER" id="PTHR43420">
    <property type="entry name" value="ACETYLTRANSFERASE"/>
    <property type="match status" value="1"/>
</dbReference>
<evidence type="ECO:0000256" key="2">
    <source>
        <dbReference type="ARBA" id="ARBA00023315"/>
    </source>
</evidence>
<dbReference type="Gene3D" id="3.40.630.30">
    <property type="match status" value="1"/>
</dbReference>
<dbReference type="InterPro" id="IPR000182">
    <property type="entry name" value="GNAT_dom"/>
</dbReference>
<protein>
    <recommendedName>
        <fullName evidence="3">N-acetyltransferase domain-containing protein</fullName>
    </recommendedName>
</protein>
<dbReference type="EMBL" id="BMHT01000001">
    <property type="protein sequence ID" value="GGE96327.1"/>
    <property type="molecule type" value="Genomic_DNA"/>
</dbReference>
<evidence type="ECO:0000256" key="1">
    <source>
        <dbReference type="ARBA" id="ARBA00022679"/>
    </source>
</evidence>
<feature type="domain" description="N-acetyltransferase" evidence="3">
    <location>
        <begin position="94"/>
        <end position="242"/>
    </location>
</feature>
<accession>A0ABQ1TIP4</accession>
<keyword evidence="1" id="KW-0808">Transferase</keyword>
<evidence type="ECO:0000313" key="5">
    <source>
        <dbReference type="Proteomes" id="UP000632273"/>
    </source>
</evidence>
<keyword evidence="2" id="KW-0012">Acyltransferase</keyword>